<evidence type="ECO:0000313" key="1">
    <source>
        <dbReference type="EMBL" id="CAG6649143.1"/>
    </source>
</evidence>
<dbReference type="EMBL" id="HBUF01155992">
    <property type="protein sequence ID" value="CAG6649143.1"/>
    <property type="molecule type" value="Transcribed_RNA"/>
</dbReference>
<proteinExistence type="predicted"/>
<protein>
    <submittedName>
        <fullName evidence="1">Uncharacterized protein</fullName>
    </submittedName>
</protein>
<dbReference type="EMBL" id="HBUF01155993">
    <property type="protein sequence ID" value="CAG6649144.1"/>
    <property type="molecule type" value="Transcribed_RNA"/>
</dbReference>
<dbReference type="AlphaFoldDB" id="A0A8D8W7Y3"/>
<sequence>MKSPDPGKKRLKKAIITSKFKCQNYKAHYPVRRCLHSYLFFLSFFELCWIVNPLNCRDPRAGKPYTTVFVKFKENGLVLAFGFFGSFDVTIRISQSERFERVSDDVTGCLFISVKEAKSKITSGKKLLIFHVLYNPLSFVTIDLKHPV</sequence>
<accession>A0A8D8W7Y3</accession>
<organism evidence="1">
    <name type="scientific">Cacopsylla melanoneura</name>
    <dbReference type="NCBI Taxonomy" id="428564"/>
    <lineage>
        <taxon>Eukaryota</taxon>
        <taxon>Metazoa</taxon>
        <taxon>Ecdysozoa</taxon>
        <taxon>Arthropoda</taxon>
        <taxon>Hexapoda</taxon>
        <taxon>Insecta</taxon>
        <taxon>Pterygota</taxon>
        <taxon>Neoptera</taxon>
        <taxon>Paraneoptera</taxon>
        <taxon>Hemiptera</taxon>
        <taxon>Sternorrhyncha</taxon>
        <taxon>Psylloidea</taxon>
        <taxon>Psyllidae</taxon>
        <taxon>Psyllinae</taxon>
        <taxon>Cacopsylla</taxon>
    </lineage>
</organism>
<name>A0A8D8W7Y3_9HEMI</name>
<reference evidence="1" key="1">
    <citation type="submission" date="2021-05" db="EMBL/GenBank/DDBJ databases">
        <authorList>
            <person name="Alioto T."/>
            <person name="Alioto T."/>
            <person name="Gomez Garrido J."/>
        </authorList>
    </citation>
    <scope>NUCLEOTIDE SEQUENCE</scope>
</reference>
<dbReference type="EMBL" id="HBUF01155995">
    <property type="protein sequence ID" value="CAG6649148.1"/>
    <property type="molecule type" value="Transcribed_RNA"/>
</dbReference>
<dbReference type="EMBL" id="HBUF01155996">
    <property type="protein sequence ID" value="CAG6649149.1"/>
    <property type="molecule type" value="Transcribed_RNA"/>
</dbReference>